<feature type="compositionally biased region" description="Low complexity" evidence="16">
    <location>
        <begin position="59"/>
        <end position="77"/>
    </location>
</feature>
<dbReference type="Gene3D" id="3.40.525.10">
    <property type="entry name" value="CRAL-TRIO lipid binding domain"/>
    <property type="match status" value="1"/>
</dbReference>
<comment type="function">
    <text evidence="14">Non-classical phosphatidylinositol (PtdIns) transfer protein (PITP), which exhibits PtdIns-binding/transfer activity in the absence of detectable PtdCho-binding/transfer activity. Regulates PtdIns(4,5)P2 homeostasis at the plasma membrane. Heme-binding protein that may play a role in organic oxidant-induced stress responses.</text>
</comment>
<dbReference type="InterPro" id="IPR042938">
    <property type="entry name" value="Sfh5"/>
</dbReference>
<dbReference type="GO" id="GO:0043001">
    <property type="term" value="P:Golgi to plasma membrane protein transport"/>
    <property type="evidence" value="ECO:0007669"/>
    <property type="project" value="TreeGrafter"/>
</dbReference>
<feature type="compositionally biased region" description="Polar residues" evidence="16">
    <location>
        <begin position="24"/>
        <end position="45"/>
    </location>
</feature>
<keyword evidence="8 15" id="KW-0256">Endoplasmic reticulum</keyword>
<evidence type="ECO:0000256" key="12">
    <source>
        <dbReference type="ARBA" id="ARBA00023136"/>
    </source>
</evidence>
<evidence type="ECO:0000256" key="4">
    <source>
        <dbReference type="ARBA" id="ARBA00022448"/>
    </source>
</evidence>
<evidence type="ECO:0000313" key="18">
    <source>
        <dbReference type="EMBL" id="EGS24120.1"/>
    </source>
</evidence>
<dbReference type="PANTHER" id="PTHR47669">
    <property type="entry name" value="PHOSPHATIDYLINOSITOL TRANSFER PROTEIN SFH5"/>
    <property type="match status" value="1"/>
</dbReference>
<keyword evidence="4 15" id="KW-0813">Transport</keyword>
<evidence type="ECO:0000256" key="3">
    <source>
        <dbReference type="ARBA" id="ARBA00006667"/>
    </source>
</evidence>
<dbReference type="CDD" id="cd00170">
    <property type="entry name" value="SEC14"/>
    <property type="match status" value="1"/>
</dbReference>
<evidence type="ECO:0000256" key="5">
    <source>
        <dbReference type="ARBA" id="ARBA00022490"/>
    </source>
</evidence>
<evidence type="ECO:0000256" key="2">
    <source>
        <dbReference type="ARBA" id="ARBA00004406"/>
    </source>
</evidence>
<evidence type="ECO:0000256" key="14">
    <source>
        <dbReference type="ARBA" id="ARBA00024180"/>
    </source>
</evidence>
<proteinExistence type="inferred from homology"/>
<evidence type="ECO:0000256" key="1">
    <source>
        <dbReference type="ARBA" id="ARBA00001970"/>
    </source>
</evidence>
<sequence>MSDAQTQENTTAPAADTAPIPAEVSTQMESAVATQSAESVPTVSSAAPALTDTAATINAPTSPASPETAAATQATATLPPEETGIKEKLISEQQTPIAQLWALAQSIGHPEIWGVNLADPATHVPTQIILQKYLNANDGDLAKAKDQLQKTLEWRAKTKPLELINKTFSKAKFEGLGYVTTYTEEGSSDPEGKEVFTWNIYGATKSIEKTFGKLDEFLEWRIALMELALKELDIGSATKPITENYDPYKIFQVHDYKSVSFLRQSPQVKSASTKTIEVFAQNYPELLKEKFFVNVPAIMGFIYNFMKLFVAPKTIKKFHPMSNGQNLSREFGASKITSLGEKLPPNYGGKGASLEDQGKGPLLE</sequence>
<comment type="catalytic activity">
    <reaction evidence="13">
        <text>a 1,2-diacyl-sn-glycero-3-phospho-(1D-myo-inositol)(in) = a 1,2-diacyl-sn-glycero-3-phospho-(1D-myo-inositol)(out)</text>
        <dbReference type="Rhea" id="RHEA:38691"/>
        <dbReference type="ChEBI" id="CHEBI:57880"/>
    </reaction>
    <physiologicalReaction direction="left-to-right" evidence="13">
        <dbReference type="Rhea" id="RHEA:38692"/>
    </physiologicalReaction>
</comment>
<feature type="region of interest" description="Disordered" evidence="16">
    <location>
        <begin position="342"/>
        <end position="364"/>
    </location>
</feature>
<name>G0RXV4_CHATD</name>
<keyword evidence="5 15" id="KW-0963">Cytoplasm</keyword>
<keyword evidence="12 15" id="KW-0472">Membrane</keyword>
<feature type="domain" description="CRAL-TRIO" evidence="17">
    <location>
        <begin position="161"/>
        <end position="355"/>
    </location>
</feature>
<dbReference type="KEGG" id="cthr:CTHT_0000520"/>
<dbReference type="OMA" id="MVQIHDY"/>
<dbReference type="SMR" id="G0RXV4"/>
<dbReference type="AlphaFoldDB" id="G0RXV4"/>
<dbReference type="STRING" id="759272.G0RXV4"/>
<evidence type="ECO:0000259" key="17">
    <source>
        <dbReference type="PROSITE" id="PS50191"/>
    </source>
</evidence>
<evidence type="ECO:0000256" key="7">
    <source>
        <dbReference type="ARBA" id="ARBA00022723"/>
    </source>
</evidence>
<protein>
    <recommendedName>
        <fullName evidence="15">Phosphatidylinositol transfer protein SFH5</fullName>
        <shortName evidence="15">PITP SFH5</shortName>
    </recommendedName>
</protein>
<evidence type="ECO:0000256" key="11">
    <source>
        <dbReference type="ARBA" id="ARBA00023055"/>
    </source>
</evidence>
<evidence type="ECO:0000256" key="6">
    <source>
        <dbReference type="ARBA" id="ARBA00022617"/>
    </source>
</evidence>
<dbReference type="GO" id="GO:0005829">
    <property type="term" value="C:cytosol"/>
    <property type="evidence" value="ECO:0007669"/>
    <property type="project" value="TreeGrafter"/>
</dbReference>
<comment type="similarity">
    <text evidence="3 15">Belongs to the SFH5 family.</text>
</comment>
<organism evidence="19">
    <name type="scientific">Chaetomium thermophilum (strain DSM 1495 / CBS 144.50 / IMI 039719)</name>
    <name type="common">Thermochaetoides thermophila</name>
    <dbReference type="NCBI Taxonomy" id="759272"/>
    <lineage>
        <taxon>Eukaryota</taxon>
        <taxon>Fungi</taxon>
        <taxon>Dikarya</taxon>
        <taxon>Ascomycota</taxon>
        <taxon>Pezizomycotina</taxon>
        <taxon>Sordariomycetes</taxon>
        <taxon>Sordariomycetidae</taxon>
        <taxon>Sordariales</taxon>
        <taxon>Chaetomiaceae</taxon>
        <taxon>Thermochaetoides</taxon>
    </lineage>
</organism>
<gene>
    <name evidence="18" type="ORF">CTHT_0000520</name>
</gene>
<dbReference type="GeneID" id="18254090"/>
<evidence type="ECO:0000256" key="13">
    <source>
        <dbReference type="ARBA" id="ARBA00024146"/>
    </source>
</evidence>
<feature type="compositionally biased region" description="Low complexity" evidence="16">
    <location>
        <begin position="10"/>
        <end position="22"/>
    </location>
</feature>
<dbReference type="InterPro" id="IPR036865">
    <property type="entry name" value="CRAL-TRIO_dom_sf"/>
</dbReference>
<keyword evidence="10" id="KW-0408">Iron</keyword>
<dbReference type="GO" id="GO:0032541">
    <property type="term" value="C:cortical endoplasmic reticulum"/>
    <property type="evidence" value="ECO:0007669"/>
    <property type="project" value="TreeGrafter"/>
</dbReference>
<dbReference type="GO" id="GO:0005789">
    <property type="term" value="C:endoplasmic reticulum membrane"/>
    <property type="evidence" value="ECO:0007669"/>
    <property type="project" value="UniProtKB-SubCell"/>
</dbReference>
<evidence type="ECO:0000313" key="19">
    <source>
        <dbReference type="Proteomes" id="UP000008066"/>
    </source>
</evidence>
<dbReference type="GO" id="GO:0008526">
    <property type="term" value="F:phosphatidylinositol transfer activity"/>
    <property type="evidence" value="ECO:0007669"/>
    <property type="project" value="UniProtKB-UniRule"/>
</dbReference>
<accession>G0RXV4</accession>
<dbReference type="PROSITE" id="PS50191">
    <property type="entry name" value="CRAL_TRIO"/>
    <property type="match status" value="1"/>
</dbReference>
<dbReference type="RefSeq" id="XP_006690606.1">
    <property type="nucleotide sequence ID" value="XM_006690543.1"/>
</dbReference>
<evidence type="ECO:0000256" key="8">
    <source>
        <dbReference type="ARBA" id="ARBA00022824"/>
    </source>
</evidence>
<evidence type="ECO:0000256" key="15">
    <source>
        <dbReference type="RuleBase" id="RU367059"/>
    </source>
</evidence>
<keyword evidence="7" id="KW-0479">Metal-binding</keyword>
<dbReference type="InterPro" id="IPR001251">
    <property type="entry name" value="CRAL-TRIO_dom"/>
</dbReference>
<reference evidence="18 19" key="1">
    <citation type="journal article" date="2011" name="Cell">
        <title>Insight into structure and assembly of the nuclear pore complex by utilizing the genome of a eukaryotic thermophile.</title>
        <authorList>
            <person name="Amlacher S."/>
            <person name="Sarges P."/>
            <person name="Flemming D."/>
            <person name="van Noort V."/>
            <person name="Kunze R."/>
            <person name="Devos D.P."/>
            <person name="Arumugam M."/>
            <person name="Bork P."/>
            <person name="Hurt E."/>
        </authorList>
    </citation>
    <scope>NUCLEOTIDE SEQUENCE [LARGE SCALE GENOMIC DNA]</scope>
    <source>
        <strain evidence="19">DSM 1495 / CBS 144.50 / IMI 039719</strain>
    </source>
</reference>
<dbReference type="GO" id="GO:0017157">
    <property type="term" value="P:regulation of exocytosis"/>
    <property type="evidence" value="ECO:0007669"/>
    <property type="project" value="TreeGrafter"/>
</dbReference>
<dbReference type="SMART" id="SM00516">
    <property type="entry name" value="SEC14"/>
    <property type="match status" value="1"/>
</dbReference>
<dbReference type="HOGENOM" id="CLU_045138_1_1_1"/>
<comment type="subcellular location">
    <subcellularLocation>
        <location evidence="15">Cytoplasm</location>
    </subcellularLocation>
    <subcellularLocation>
        <location evidence="2 15">Endoplasmic reticulum membrane</location>
        <topology evidence="2 15">Peripheral membrane protein</topology>
    </subcellularLocation>
    <subcellularLocation>
        <location evidence="15">Microsome membrane</location>
        <topology evidence="15">Peripheral membrane protein</topology>
    </subcellularLocation>
</comment>
<dbReference type="SUPFAM" id="SSF46938">
    <property type="entry name" value="CRAL/TRIO N-terminal domain"/>
    <property type="match status" value="1"/>
</dbReference>
<dbReference type="OrthoDB" id="75724at2759"/>
<keyword evidence="9 15" id="KW-0492">Microsome</keyword>
<keyword evidence="11 15" id="KW-0445">Lipid transport</keyword>
<dbReference type="GO" id="GO:0005886">
    <property type="term" value="C:plasma membrane"/>
    <property type="evidence" value="ECO:0007669"/>
    <property type="project" value="TreeGrafter"/>
</dbReference>
<comment type="cofactor">
    <cofactor evidence="1">
        <name>heme b</name>
        <dbReference type="ChEBI" id="CHEBI:60344"/>
    </cofactor>
</comment>
<dbReference type="Proteomes" id="UP000008066">
    <property type="component" value="Unassembled WGS sequence"/>
</dbReference>
<dbReference type="EMBL" id="GL988030">
    <property type="protein sequence ID" value="EGS24120.1"/>
    <property type="molecule type" value="Genomic_DNA"/>
</dbReference>
<evidence type="ECO:0000256" key="10">
    <source>
        <dbReference type="ARBA" id="ARBA00023004"/>
    </source>
</evidence>
<dbReference type="Pfam" id="PF00650">
    <property type="entry name" value="CRAL_TRIO"/>
    <property type="match status" value="1"/>
</dbReference>
<dbReference type="InterPro" id="IPR036273">
    <property type="entry name" value="CRAL/TRIO_N_dom_sf"/>
</dbReference>
<dbReference type="eggNOG" id="KOG1471">
    <property type="taxonomic scope" value="Eukaryota"/>
</dbReference>
<keyword evidence="19" id="KW-1185">Reference proteome</keyword>
<dbReference type="GO" id="GO:0046872">
    <property type="term" value="F:metal ion binding"/>
    <property type="evidence" value="ECO:0007669"/>
    <property type="project" value="UniProtKB-KW"/>
</dbReference>
<feature type="region of interest" description="Disordered" evidence="16">
    <location>
        <begin position="1"/>
        <end position="77"/>
    </location>
</feature>
<evidence type="ECO:0000256" key="9">
    <source>
        <dbReference type="ARBA" id="ARBA00022848"/>
    </source>
</evidence>
<evidence type="ECO:0000256" key="16">
    <source>
        <dbReference type="SAM" id="MobiDB-lite"/>
    </source>
</evidence>
<dbReference type="SUPFAM" id="SSF52087">
    <property type="entry name" value="CRAL/TRIO domain"/>
    <property type="match status" value="1"/>
</dbReference>
<keyword evidence="6" id="KW-0349">Heme</keyword>
<dbReference type="PANTHER" id="PTHR47669:SF1">
    <property type="entry name" value="PHOSPHATIDYLINOSITOL TRANSFER PROTEIN SFH5"/>
    <property type="match status" value="1"/>
</dbReference>